<evidence type="ECO:0000256" key="1">
    <source>
        <dbReference type="SAM" id="MobiDB-lite"/>
    </source>
</evidence>
<protein>
    <recommendedName>
        <fullName evidence="5">PknH-like extracellular domain-containing protein</fullName>
    </recommendedName>
</protein>
<feature type="chain" id="PRO_5008717582" description="PknH-like extracellular domain-containing protein" evidence="2">
    <location>
        <begin position="21"/>
        <end position="271"/>
    </location>
</feature>
<name>A0A1C5HDX6_9ACTN</name>
<accession>A0A1C5HDX6</accession>
<keyword evidence="2" id="KW-0732">Signal</keyword>
<reference evidence="4" key="1">
    <citation type="submission" date="2016-06" db="EMBL/GenBank/DDBJ databases">
        <authorList>
            <person name="Varghese N."/>
            <person name="Submissions Spin"/>
        </authorList>
    </citation>
    <scope>NUCLEOTIDE SEQUENCE [LARGE SCALE GENOMIC DNA]</scope>
    <source>
        <strain evidence="4">DSM 45161</strain>
    </source>
</reference>
<dbReference type="AlphaFoldDB" id="A0A1C5HDX6"/>
<dbReference type="PROSITE" id="PS51257">
    <property type="entry name" value="PROKAR_LIPOPROTEIN"/>
    <property type="match status" value="1"/>
</dbReference>
<evidence type="ECO:0000313" key="4">
    <source>
        <dbReference type="Proteomes" id="UP000198215"/>
    </source>
</evidence>
<gene>
    <name evidence="3" type="ORF">GA0070614_1116</name>
</gene>
<evidence type="ECO:0008006" key="5">
    <source>
        <dbReference type="Google" id="ProtNLM"/>
    </source>
</evidence>
<proteinExistence type="predicted"/>
<sequence>MPVRGKKIATVLAAMTLVFAAGCADGESATKETKAEASAPASPKAPADLKDLLTNPHADPSKDEVLTFDFKQVAEKSLLAPPKGMAFTPDSCVNYVTLGDAAGTPLQTAPAATIAGLNGWMQFNTASPVGKDHNLGHDNFFAQFVVELPEGPKLAEMHKAALECANGDITLDGKVPGKLSNVDFQTPALPGAETMGLLQRITFPPQKDKAAAKVLQTFYGHVDPDGGVDRPKHIAMVVMGNVFYYGIVTDAETAIKMAANFHRLATARGLA</sequence>
<organism evidence="3 4">
    <name type="scientific">Micromonospora coxensis</name>
    <dbReference type="NCBI Taxonomy" id="356852"/>
    <lineage>
        <taxon>Bacteria</taxon>
        <taxon>Bacillati</taxon>
        <taxon>Actinomycetota</taxon>
        <taxon>Actinomycetes</taxon>
        <taxon>Micromonosporales</taxon>
        <taxon>Micromonosporaceae</taxon>
        <taxon>Micromonospora</taxon>
    </lineage>
</organism>
<evidence type="ECO:0000313" key="3">
    <source>
        <dbReference type="EMBL" id="SCG43721.1"/>
    </source>
</evidence>
<evidence type="ECO:0000256" key="2">
    <source>
        <dbReference type="SAM" id="SignalP"/>
    </source>
</evidence>
<feature type="region of interest" description="Disordered" evidence="1">
    <location>
        <begin position="31"/>
        <end position="60"/>
    </location>
</feature>
<feature type="signal peptide" evidence="2">
    <location>
        <begin position="1"/>
        <end position="20"/>
    </location>
</feature>
<keyword evidence="4" id="KW-1185">Reference proteome</keyword>
<dbReference type="Proteomes" id="UP000198215">
    <property type="component" value="Chromosome I"/>
</dbReference>
<dbReference type="EMBL" id="LT607753">
    <property type="protein sequence ID" value="SCG43721.1"/>
    <property type="molecule type" value="Genomic_DNA"/>
</dbReference>
<feature type="compositionally biased region" description="Low complexity" evidence="1">
    <location>
        <begin position="36"/>
        <end position="46"/>
    </location>
</feature>